<accession>A0A1H8X6V2</accession>
<protein>
    <submittedName>
        <fullName evidence="2">HDIG domain-containing protein</fullName>
    </submittedName>
</protein>
<dbReference type="PANTHER" id="PTHR45228:SF4">
    <property type="entry name" value="LIPOPROTEIN"/>
    <property type="match status" value="1"/>
</dbReference>
<dbReference type="PROSITE" id="PS51832">
    <property type="entry name" value="HD_GYP"/>
    <property type="match status" value="1"/>
</dbReference>
<feature type="domain" description="HD-GYP" evidence="1">
    <location>
        <begin position="7"/>
        <end position="202"/>
    </location>
</feature>
<organism evidence="2 3">
    <name type="scientific">Propionispora vibrioides</name>
    <dbReference type="NCBI Taxonomy" id="112903"/>
    <lineage>
        <taxon>Bacteria</taxon>
        <taxon>Bacillati</taxon>
        <taxon>Bacillota</taxon>
        <taxon>Negativicutes</taxon>
        <taxon>Selenomonadales</taxon>
        <taxon>Sporomusaceae</taxon>
        <taxon>Propionispora</taxon>
    </lineage>
</organism>
<keyword evidence="3" id="KW-1185">Reference proteome</keyword>
<evidence type="ECO:0000259" key="1">
    <source>
        <dbReference type="PROSITE" id="PS51832"/>
    </source>
</evidence>
<dbReference type="OrthoDB" id="9804747at2"/>
<dbReference type="Pfam" id="PF13487">
    <property type="entry name" value="HD_5"/>
    <property type="match status" value="1"/>
</dbReference>
<dbReference type="Proteomes" id="UP000198847">
    <property type="component" value="Unassembled WGS sequence"/>
</dbReference>
<dbReference type="AlphaFoldDB" id="A0A1H8X6V2"/>
<dbReference type="InterPro" id="IPR006675">
    <property type="entry name" value="HDIG_dom"/>
</dbReference>
<dbReference type="NCBIfam" id="TIGR00277">
    <property type="entry name" value="HDIG"/>
    <property type="match status" value="1"/>
</dbReference>
<sequence>MGSHLIALDDLHEVVEALALALDAKNSCMCGHSERVAELALLLAAELGFSPEEQMKIHIGAHLHDIGKIGIPDSILNKEGKLTKEEFDLIREHPVIGDSIVGRIQAFRSIADIVRYHHERYDGKGYPDGLQGEEIPIEARIVAVADSFDAMTTIRTYRRAVSLKEALAEIVRCRATQFDPVVVDALLQLAAENKLHSMCYERNTKIAVTG</sequence>
<dbReference type="PANTHER" id="PTHR45228">
    <property type="entry name" value="CYCLIC DI-GMP PHOSPHODIESTERASE TM_0186-RELATED"/>
    <property type="match status" value="1"/>
</dbReference>
<reference evidence="2 3" key="1">
    <citation type="submission" date="2016-10" db="EMBL/GenBank/DDBJ databases">
        <authorList>
            <person name="de Groot N.N."/>
        </authorList>
    </citation>
    <scope>NUCLEOTIDE SEQUENCE [LARGE SCALE GENOMIC DNA]</scope>
    <source>
        <strain evidence="2 3">DSM 13305</strain>
    </source>
</reference>
<dbReference type="STRING" id="112903.SAMN04490178_12083"/>
<name>A0A1H8X6V2_9FIRM</name>
<proteinExistence type="predicted"/>
<gene>
    <name evidence="2" type="ORF">SAMN04490178_12083</name>
</gene>
<dbReference type="InterPro" id="IPR052020">
    <property type="entry name" value="Cyclic_di-GMP/3'3'-cGAMP_PDE"/>
</dbReference>
<dbReference type="EMBL" id="FODY01000020">
    <property type="protein sequence ID" value="SEP35443.1"/>
    <property type="molecule type" value="Genomic_DNA"/>
</dbReference>
<evidence type="ECO:0000313" key="2">
    <source>
        <dbReference type="EMBL" id="SEP35443.1"/>
    </source>
</evidence>
<evidence type="ECO:0000313" key="3">
    <source>
        <dbReference type="Proteomes" id="UP000198847"/>
    </source>
</evidence>
<dbReference type="InterPro" id="IPR037522">
    <property type="entry name" value="HD_GYP_dom"/>
</dbReference>
<dbReference type="SMART" id="SM00471">
    <property type="entry name" value="HDc"/>
    <property type="match status" value="1"/>
</dbReference>
<dbReference type="InterPro" id="IPR003607">
    <property type="entry name" value="HD/PDEase_dom"/>
</dbReference>
<dbReference type="RefSeq" id="WP_091749297.1">
    <property type="nucleotide sequence ID" value="NZ_FODY01000020.1"/>
</dbReference>
<dbReference type="Gene3D" id="1.10.3210.10">
    <property type="entry name" value="Hypothetical protein af1432"/>
    <property type="match status" value="1"/>
</dbReference>
<dbReference type="CDD" id="cd00077">
    <property type="entry name" value="HDc"/>
    <property type="match status" value="1"/>
</dbReference>
<dbReference type="SUPFAM" id="SSF109604">
    <property type="entry name" value="HD-domain/PDEase-like"/>
    <property type="match status" value="1"/>
</dbReference>